<name>A0AAV4SX82_CAEEX</name>
<comment type="caution">
    <text evidence="1">The sequence shown here is derived from an EMBL/GenBank/DDBJ whole genome shotgun (WGS) entry which is preliminary data.</text>
</comment>
<sequence length="76" mass="8682">MTCTVRLSRDSDYCICFRRRGCVSSDPFGLIISFKRVVIGLVCWARKRVGFELSGKVDSKRCSMAEREDDVKLIDT</sequence>
<accession>A0AAV4SX82</accession>
<reference evidence="1 2" key="1">
    <citation type="submission" date="2021-06" db="EMBL/GenBank/DDBJ databases">
        <title>Caerostris extrusa draft genome.</title>
        <authorList>
            <person name="Kono N."/>
            <person name="Arakawa K."/>
        </authorList>
    </citation>
    <scope>NUCLEOTIDE SEQUENCE [LARGE SCALE GENOMIC DNA]</scope>
</reference>
<proteinExistence type="predicted"/>
<gene>
    <name evidence="1" type="ORF">CEXT_736521</name>
</gene>
<dbReference type="EMBL" id="BPLR01010323">
    <property type="protein sequence ID" value="GIY38554.1"/>
    <property type="molecule type" value="Genomic_DNA"/>
</dbReference>
<protein>
    <submittedName>
        <fullName evidence="1">Uncharacterized protein</fullName>
    </submittedName>
</protein>
<evidence type="ECO:0000313" key="2">
    <source>
        <dbReference type="Proteomes" id="UP001054945"/>
    </source>
</evidence>
<organism evidence="1 2">
    <name type="scientific">Caerostris extrusa</name>
    <name type="common">Bark spider</name>
    <name type="synonym">Caerostris bankana</name>
    <dbReference type="NCBI Taxonomy" id="172846"/>
    <lineage>
        <taxon>Eukaryota</taxon>
        <taxon>Metazoa</taxon>
        <taxon>Ecdysozoa</taxon>
        <taxon>Arthropoda</taxon>
        <taxon>Chelicerata</taxon>
        <taxon>Arachnida</taxon>
        <taxon>Araneae</taxon>
        <taxon>Araneomorphae</taxon>
        <taxon>Entelegynae</taxon>
        <taxon>Araneoidea</taxon>
        <taxon>Araneidae</taxon>
        <taxon>Caerostris</taxon>
    </lineage>
</organism>
<keyword evidence="2" id="KW-1185">Reference proteome</keyword>
<dbReference type="AlphaFoldDB" id="A0AAV4SX82"/>
<evidence type="ECO:0000313" key="1">
    <source>
        <dbReference type="EMBL" id="GIY38554.1"/>
    </source>
</evidence>
<dbReference type="Proteomes" id="UP001054945">
    <property type="component" value="Unassembled WGS sequence"/>
</dbReference>